<reference evidence="5" key="1">
    <citation type="submission" date="2019-09" db="EMBL/GenBank/DDBJ databases">
        <title>Characterisation of the sponge microbiome using genome-centric metagenomics.</title>
        <authorList>
            <person name="Engelberts J.P."/>
            <person name="Robbins S.J."/>
            <person name="De Goeij J.M."/>
            <person name="Aranda M."/>
            <person name="Bell S.C."/>
            <person name="Webster N.S."/>
        </authorList>
    </citation>
    <scope>NUCLEOTIDE SEQUENCE</scope>
    <source>
        <strain evidence="5">SB0661_bin_32</strain>
    </source>
</reference>
<dbReference type="GO" id="GO:0005576">
    <property type="term" value="C:extracellular region"/>
    <property type="evidence" value="ECO:0007669"/>
    <property type="project" value="UniProtKB-SubCell"/>
</dbReference>
<evidence type="ECO:0000256" key="1">
    <source>
        <dbReference type="ARBA" id="ARBA00004613"/>
    </source>
</evidence>
<feature type="domain" description="Pre-toxin TG" evidence="4">
    <location>
        <begin position="188"/>
        <end position="240"/>
    </location>
</feature>
<name>A0A6B1D7P8_9CHLR</name>
<dbReference type="Pfam" id="PF14449">
    <property type="entry name" value="PT-TG"/>
    <property type="match status" value="1"/>
</dbReference>
<proteinExistence type="predicted"/>
<organism evidence="5">
    <name type="scientific">Caldilineaceae bacterium SB0661_bin_32</name>
    <dbReference type="NCBI Taxonomy" id="2605255"/>
    <lineage>
        <taxon>Bacteria</taxon>
        <taxon>Bacillati</taxon>
        <taxon>Chloroflexota</taxon>
        <taxon>Caldilineae</taxon>
        <taxon>Caldilineales</taxon>
        <taxon>Caldilineaceae</taxon>
    </lineage>
</organism>
<keyword evidence="2" id="KW-0964">Secreted</keyword>
<evidence type="ECO:0000256" key="2">
    <source>
        <dbReference type="ARBA" id="ARBA00022525"/>
    </source>
</evidence>
<dbReference type="InterPro" id="IPR027797">
    <property type="entry name" value="PT-TG_dom"/>
</dbReference>
<evidence type="ECO:0000313" key="5">
    <source>
        <dbReference type="EMBL" id="MYC95422.1"/>
    </source>
</evidence>
<dbReference type="AlphaFoldDB" id="A0A6B1D7P8"/>
<feature type="signal peptide" evidence="3">
    <location>
        <begin position="1"/>
        <end position="33"/>
    </location>
</feature>
<gene>
    <name evidence="5" type="ORF">F4X14_10655</name>
</gene>
<evidence type="ECO:0000259" key="4">
    <source>
        <dbReference type="Pfam" id="PF14449"/>
    </source>
</evidence>
<comment type="caution">
    <text evidence="5">The sequence shown here is derived from an EMBL/GenBank/DDBJ whole genome shotgun (WGS) entry which is preliminary data.</text>
</comment>
<protein>
    <recommendedName>
        <fullName evidence="4">Pre-toxin TG domain-containing protein</fullName>
    </recommendedName>
</protein>
<dbReference type="EMBL" id="VXMH01000055">
    <property type="protein sequence ID" value="MYC95422.1"/>
    <property type="molecule type" value="Genomic_DNA"/>
</dbReference>
<feature type="chain" id="PRO_5025551516" description="Pre-toxin TG domain-containing protein" evidence="3">
    <location>
        <begin position="34"/>
        <end position="455"/>
    </location>
</feature>
<evidence type="ECO:0000256" key="3">
    <source>
        <dbReference type="SAM" id="SignalP"/>
    </source>
</evidence>
<keyword evidence="3" id="KW-0732">Signal</keyword>
<sequence>MNSLLCLKKTSLSLTLTLTLALSLLVNSGVVAAAPISQDGEIVSECPESLLLKGRDVLEQSPSVAASFLERDAPEKETNQQFWESLDLPGGPLEWLFPGLGPLKRLVSKNESGVIDRLRGLGESVDILSDSGSDNWADEWTEKAEALLKSHGFKDTDDDGQLNWPDDSPLVGGQNFDIVVIATKSSGVVIGFVPVAGDAVDVIAIVIAKDPITGECLSKTDQLLFALSLLLVIPISAGTLKLIGRQIGKSEVDLPKVDLPKVWGAIQGTPDELDFETHAWVSRLDNSISWTFRNVKSLRKFNRVAPEFRKYRVVLGSGATSSSKLATELGYRSTRFSKSNYRDSLIAFTGRNKDEVTGLEAHHILPQDLESKFLESGFETIHDPRLLVWVDPAEHHGWSKSYNKAWETFFEENPRPTQLEILEEAQALAKDFGYDVLFKTSSWNPFWQVRWPFGS</sequence>
<accession>A0A6B1D7P8</accession>
<comment type="subcellular location">
    <subcellularLocation>
        <location evidence="1">Secreted</location>
    </subcellularLocation>
</comment>